<dbReference type="Pfam" id="PF20210">
    <property type="entry name" value="Laa1_Sip1_HTR5"/>
    <property type="match status" value="1"/>
</dbReference>
<proteinExistence type="inferred from homology"/>
<feature type="compositionally biased region" description="Basic and acidic residues" evidence="2">
    <location>
        <begin position="2155"/>
        <end position="2176"/>
    </location>
</feature>
<feature type="region of interest" description="Disordered" evidence="2">
    <location>
        <begin position="2145"/>
        <end position="2204"/>
    </location>
</feature>
<protein>
    <submittedName>
        <fullName evidence="3">(wild Malaysian banana) hypothetical protein</fullName>
    </submittedName>
</protein>
<sequence>MARREADAIPLSRFGVLVAQLGSIVASAPQQPPDAILCFDLLSELVVAIEEEPKESIQQWQRKCEDALYSLLILGARLPVRRLASLAMGRVISKGDGISIYSRVSSLQGWLADGKRSEPLSCAGVAHCLGELYSLFGRRITSGLTETTSLAAKLMKFYEDFVRKDALQMLGNALEGCGGSGPSTAYSEAYRMIMRVGVSDKSFIVRMAAARCLKAFASIGGPGLGITELENSILYCLKALDDPVSSVRDAFAEALGGLLALAMNPEAQVKQQGNKGPAPVRMLEDGLQKHFILPFVRAHTQIINVRKRYIIVLSFVRHNFLLHIASFLTCLPLCGFSVQLVVLHHKYNIPDSELQNFALVVMDILKGNDFADPHVLACVLYVLRVGIADQLTESSQRSFLGFLGRKLETADCSPSMRVATLRILSYLLNNLGEVPVEFKNILDNTVVGALCDSSSHVRIEAALTLRALAKVDPSCVGGLISYGVTTLHALRESGSLEKVMLVSEFGGTNLNLELNSLHGQATLLAALVSISPKLLLGYPARLPQSVFEVSKKMLSSFSRNPLAAIVEKEAGWLLLASLVANMPKEELEDQVFDVLLLWAGPFAGNPESYFRQAQDLAAELYVLSAAVEALTAFIRSFVCPTVAAINGVLLQPVLAYLSGALFYISFFSSKQLPNMKSALALFTARTLMAYQSIPNPMAYETDHQQIIEICTSPFSDPSGYEESSSLRTLLDKKDACLGPWVPGSDWYEDELRAFDGGKDGLMPCVWDDDICIFPRSESISKMLVNQMLLCFGTMFATQDNGGKLMLLNKVDQCIKNSKKQPWHVASVTNACVGMLAGLKSLLALRNQTLTVEVLSTIQSIFQGILAESENFPAQRRASCEGLGLLARLGNDIFTAKLTRSLLGEIVAATDPCYIASIALSLGCIYRSAGGIALTTLVTSAVRSISLLAKSSNASLQLWALHSLLLIIEAAGLSYVPQIQATLFLAMEIIMAEESGLVDLRQEIGRLINAIVAVVGPELAPRSTFFSRCKSVIAEISSCQETSTVLESVRFTQQLVLFAPQAASVFSHVQNLLPTLYSRQPILRHLAVSTLRHLIEKDPVAMIDTNIEENLFSLLDEETDSEIVNLVCSTITQWLHISCVSCPSRWMNILYNKVLATSARRIASENYSGSGNNKSNGASEGDAASYFGEDDEDMIASSKGEKIHGSTSTFGSVYKRENHIRYRTRLFAAECLSYLPTAVGSNPAHFDISLARSSVTDEHNLSTDWLVLHLQELVSLSYQISTSQFEGMQSIGVRVLSIIMDKFGSTSDPDLPGHLLLEQYQAQLVSAVRSAISTSSGPLLLEAGLELATKIVTSRIISGDQVALSRMYALISRPLDEVKDLYYPSFAEWIACKIKIRLLAAHASIKNYVYQLLKEQEDIPHEYLQLVPLFSSSSTILGKYWISILKDYTYICFGLHSKFYYTPFLDGIQFAVVSVEVKKCLDEVWPLILQATVLDAVPAKFKTDDSLKLSDEDSNKIMFLSGHSMVRLEAIEFHFLWGLSQLIMFQGQQLVSDMQVKMFFAADEKRSGVSVPQGTRDSMTSCDIALPVLQSLVNEYFFNHGFLSSELCTELLQLLVYSHIAYSRSGLVISLLSQIVQFCPDAFFESEDFTTSITELCIKYLTVTFQRRDATHYFSGQDLLVDLSAIAKKIAYKTKQKQTKWKLILAIVSLPHQWYIGASTDLSLSKVAYFLQSIVPSLKDLLRYDAEHNSDDNTLLKTVLGTWARMLATLSGDCIKRILIVDNRINESCKLLMKILVFYLEETISLARLVHEIKLLGQNSAIDDIIWISIFKSCTNCISDIILNNNIQQVQALGLHVLKTNAQRELAEGSHQKNQSFILIFTGDIFRHANMQLAHALQHYFFMKEDVSRESLAVSEDCLKLLFLIHTLAQARECQRHITVLLLEALYLVFSQCSGCHSQELNEVNTTTKRMVSRLVQIPSAATHIRDSMLEMPVLKRQQFQDMIRASIGQGQMKMHDKLNIQPAPNAENKSKVQASHFRQAKVDKHDDNEEHNDDAQDEDEDDDWDAFQSFPANTASVSAIDSRDGKTISEPALCDEPSTVNNHLLNQNNGHDHDLLQPNVCEQDNDAQDVSPGQTKEMMSLNMEEFEEGSSTRYSNERVAEDTSDRSCQDLYHESSEVNEDSTSTVHNSLPSTELCKDEEPTMEKGKAVQFEVEATDKASDVCIEMHHDAMPAASEDTERNKSSQRQFYEGEVQSVCLDHGDDSDE</sequence>
<feature type="compositionally biased region" description="Basic and acidic residues" evidence="2">
    <location>
        <begin position="2195"/>
        <end position="2204"/>
    </location>
</feature>
<gene>
    <name evidence="3" type="ORF">GSMUA_150660.1</name>
</gene>
<dbReference type="InterPro" id="IPR016024">
    <property type="entry name" value="ARM-type_fold"/>
</dbReference>
<dbReference type="PANTHER" id="PTHR46975">
    <property type="entry name" value="PROTEIN SWEETIE"/>
    <property type="match status" value="1"/>
</dbReference>
<dbReference type="GO" id="GO:0005975">
    <property type="term" value="P:carbohydrate metabolic process"/>
    <property type="evidence" value="ECO:0007669"/>
    <property type="project" value="InterPro"/>
</dbReference>
<feature type="region of interest" description="Disordered" evidence="2">
    <location>
        <begin position="2022"/>
        <end position="2095"/>
    </location>
</feature>
<evidence type="ECO:0000256" key="1">
    <source>
        <dbReference type="ARBA" id="ARBA00008304"/>
    </source>
</evidence>
<feature type="region of interest" description="Disordered" evidence="2">
    <location>
        <begin position="2227"/>
        <end position="2266"/>
    </location>
</feature>
<name>A0A8D7ACA7_MUSAM</name>
<dbReference type="PANTHER" id="PTHR46975:SF2">
    <property type="entry name" value="PROTEIN SWEETIE"/>
    <property type="match status" value="1"/>
</dbReference>
<evidence type="ECO:0000313" key="3">
    <source>
        <dbReference type="EMBL" id="CAG1845271.1"/>
    </source>
</evidence>
<accession>A0A8D7ACA7</accession>
<dbReference type="InterPro" id="IPR044218">
    <property type="entry name" value="SWEETIE"/>
</dbReference>
<dbReference type="EMBL" id="HG996471">
    <property type="protein sequence ID" value="CAG1845271.1"/>
    <property type="molecule type" value="Genomic_DNA"/>
</dbReference>
<evidence type="ECO:0000256" key="2">
    <source>
        <dbReference type="SAM" id="MobiDB-lite"/>
    </source>
</evidence>
<dbReference type="Gene3D" id="1.25.10.10">
    <property type="entry name" value="Leucine-rich Repeat Variant"/>
    <property type="match status" value="2"/>
</dbReference>
<reference evidence="3" key="1">
    <citation type="submission" date="2021-03" db="EMBL/GenBank/DDBJ databases">
        <authorList>
            <consortium name="Genoscope - CEA"/>
            <person name="William W."/>
        </authorList>
    </citation>
    <scope>NUCLEOTIDE SEQUENCE</scope>
    <source>
        <strain evidence="3">Doubled-haploid Pahang</strain>
    </source>
</reference>
<feature type="compositionally biased region" description="Acidic residues" evidence="2">
    <location>
        <begin position="2049"/>
        <end position="2065"/>
    </location>
</feature>
<dbReference type="InterPro" id="IPR011989">
    <property type="entry name" value="ARM-like"/>
</dbReference>
<dbReference type="SUPFAM" id="SSF48371">
    <property type="entry name" value="ARM repeat"/>
    <property type="match status" value="2"/>
</dbReference>
<organism evidence="3">
    <name type="scientific">Musa acuminata subsp. malaccensis</name>
    <name type="common">Wild banana</name>
    <name type="synonym">Musa malaccensis</name>
    <dbReference type="NCBI Taxonomy" id="214687"/>
    <lineage>
        <taxon>Eukaryota</taxon>
        <taxon>Viridiplantae</taxon>
        <taxon>Streptophyta</taxon>
        <taxon>Embryophyta</taxon>
        <taxon>Tracheophyta</taxon>
        <taxon>Spermatophyta</taxon>
        <taxon>Magnoliopsida</taxon>
        <taxon>Liliopsida</taxon>
        <taxon>Zingiberales</taxon>
        <taxon>Musaceae</taxon>
        <taxon>Musa</taxon>
    </lineage>
</organism>
<feature type="compositionally biased region" description="Polar residues" evidence="2">
    <location>
        <begin position="2181"/>
        <end position="2192"/>
    </location>
</feature>
<dbReference type="InterPro" id="IPR046837">
    <property type="entry name" value="Laa1/Sip1/HEATR5-like_HEAT"/>
</dbReference>
<feature type="compositionally biased region" description="Polar residues" evidence="2">
    <location>
        <begin position="2070"/>
        <end position="2079"/>
    </location>
</feature>
<comment type="similarity">
    <text evidence="1">Belongs to the HEATR5 family.</text>
</comment>